<feature type="transmembrane region" description="Helical" evidence="4">
    <location>
        <begin position="207"/>
        <end position="224"/>
    </location>
</feature>
<evidence type="ECO:0000313" key="7">
    <source>
        <dbReference type="Proteomes" id="UP000831607"/>
    </source>
</evidence>
<proteinExistence type="predicted"/>
<dbReference type="SMART" id="SM00387">
    <property type="entry name" value="HATPase_c"/>
    <property type="match status" value="1"/>
</dbReference>
<keyword evidence="4" id="KW-1133">Transmembrane helix</keyword>
<evidence type="ECO:0000259" key="5">
    <source>
        <dbReference type="PROSITE" id="PS50109"/>
    </source>
</evidence>
<dbReference type="Pfam" id="PF02518">
    <property type="entry name" value="HATPase_c"/>
    <property type="match status" value="1"/>
</dbReference>
<dbReference type="PANTHER" id="PTHR43547">
    <property type="entry name" value="TWO-COMPONENT HISTIDINE KINASE"/>
    <property type="match status" value="1"/>
</dbReference>
<dbReference type="InterPro" id="IPR003594">
    <property type="entry name" value="HATPase_dom"/>
</dbReference>
<dbReference type="Pfam" id="PF07696">
    <property type="entry name" value="7TMR-DISMED2"/>
    <property type="match status" value="1"/>
</dbReference>
<dbReference type="EC" id="2.7.13.3" evidence="2"/>
<dbReference type="InterPro" id="IPR036890">
    <property type="entry name" value="HATPase_C_sf"/>
</dbReference>
<organism evidence="6 7">
    <name type="scientific">Orrella daihaiensis</name>
    <dbReference type="NCBI Taxonomy" id="2782176"/>
    <lineage>
        <taxon>Bacteria</taxon>
        <taxon>Pseudomonadati</taxon>
        <taxon>Pseudomonadota</taxon>
        <taxon>Betaproteobacteria</taxon>
        <taxon>Burkholderiales</taxon>
        <taxon>Alcaligenaceae</taxon>
        <taxon>Orrella</taxon>
    </lineage>
</organism>
<dbReference type="InterPro" id="IPR005467">
    <property type="entry name" value="His_kinase_dom"/>
</dbReference>
<evidence type="ECO:0000313" key="6">
    <source>
        <dbReference type="EMBL" id="UOD49850.1"/>
    </source>
</evidence>
<feature type="transmembrane region" description="Helical" evidence="4">
    <location>
        <begin position="294"/>
        <end position="314"/>
    </location>
</feature>
<gene>
    <name evidence="6" type="ORF">DHf2319_10405</name>
</gene>
<feature type="transmembrane region" description="Helical" evidence="4">
    <location>
        <begin position="170"/>
        <end position="187"/>
    </location>
</feature>
<feature type="transmembrane region" description="Helical" evidence="4">
    <location>
        <begin position="326"/>
        <end position="346"/>
    </location>
</feature>
<dbReference type="CDD" id="cd00082">
    <property type="entry name" value="HisKA"/>
    <property type="match status" value="1"/>
</dbReference>
<protein>
    <recommendedName>
        <fullName evidence="2">histidine kinase</fullName>
        <ecNumber evidence="2">2.7.13.3</ecNumber>
    </recommendedName>
</protein>
<keyword evidence="3" id="KW-0597">Phosphoprotein</keyword>
<feature type="transmembrane region" description="Helical" evidence="4">
    <location>
        <begin position="236"/>
        <end position="255"/>
    </location>
</feature>
<comment type="catalytic activity">
    <reaction evidence="1">
        <text>ATP + protein L-histidine = ADP + protein N-phospho-L-histidine.</text>
        <dbReference type="EC" id="2.7.13.3"/>
    </reaction>
</comment>
<dbReference type="Gene3D" id="1.10.287.130">
    <property type="match status" value="1"/>
</dbReference>
<evidence type="ECO:0000256" key="4">
    <source>
        <dbReference type="SAM" id="Phobius"/>
    </source>
</evidence>
<dbReference type="PANTHER" id="PTHR43547:SF2">
    <property type="entry name" value="HYBRID SIGNAL TRANSDUCTION HISTIDINE KINASE C"/>
    <property type="match status" value="1"/>
</dbReference>
<dbReference type="Proteomes" id="UP000831607">
    <property type="component" value="Chromosome"/>
</dbReference>
<dbReference type="EMBL" id="CP063982">
    <property type="protein sequence ID" value="UOD49850.1"/>
    <property type="molecule type" value="Genomic_DNA"/>
</dbReference>
<dbReference type="Gene3D" id="3.30.565.10">
    <property type="entry name" value="Histidine kinase-like ATPase, C-terminal domain"/>
    <property type="match status" value="1"/>
</dbReference>
<dbReference type="SUPFAM" id="SSF55874">
    <property type="entry name" value="ATPase domain of HSP90 chaperone/DNA topoisomerase II/histidine kinase"/>
    <property type="match status" value="1"/>
</dbReference>
<keyword evidence="7" id="KW-1185">Reference proteome</keyword>
<sequence>MSIAEVRAKPDADFEPFERALSLGYTDATVWLRLRIDPTAGRDQATIDSNQLVLRLTNPLLNEVRLYDPLQNNGQPIVTGDAHPNTLTELDLSSLTFLLPRGDTLRDVYVAVSTTSSMVFSVVLEPVKAALKHNRTYDLFGGGYLGLLVVFFVLAIALRVGQPDRVMNMFIVQQGLAIIWSLTLMGYTRQYLGPLLGLDSVDGLTNFVVVLYSWSIFQFGMIFLGQFPVKSWVKPLVYSPLLVFTPLLLAVLFGFDRLALSINALMVIAYSILGLVIVLFAIDWSADHTSQLPRWLVVFFFVLFGFATPLATSVTLRVEPVFQNAFVGFFFTTATAGILMSTLLLYRARAQSRQAAASAMALKLQQQRSQEQAMFLGMLAHEFKTPLSIIKMVLGSAALDHRASNYSNDAIRNIDALLEKCIQAEALLDTTTISEPVALNLDDLVRDVARNSNQPDAIVILGDTDLSIWSDPTLVRVIVANLVDNAMKYRKSNTTVQVSIGLSADNSVVMRFTNSVGRSGVPDPEHVFDKYYRASGALSQSGSGLGLYLSKNIAQLLGGDLVFEPGKEELSFEVRLPKQI</sequence>
<dbReference type="InterPro" id="IPR036097">
    <property type="entry name" value="HisK_dim/P_sf"/>
</dbReference>
<feature type="transmembrane region" description="Helical" evidence="4">
    <location>
        <begin position="261"/>
        <end position="282"/>
    </location>
</feature>
<keyword evidence="4" id="KW-0812">Transmembrane</keyword>
<keyword evidence="4" id="KW-0472">Membrane</keyword>
<dbReference type="InterPro" id="IPR011622">
    <property type="entry name" value="7TMR_DISM_rcpt_extracell_dom2"/>
</dbReference>
<accession>A0ABY4AKD1</accession>
<dbReference type="SUPFAM" id="SSF47384">
    <property type="entry name" value="Homodimeric domain of signal transducing histidine kinase"/>
    <property type="match status" value="1"/>
</dbReference>
<feature type="domain" description="Histidine kinase" evidence="5">
    <location>
        <begin position="378"/>
        <end position="580"/>
    </location>
</feature>
<evidence type="ECO:0000256" key="2">
    <source>
        <dbReference type="ARBA" id="ARBA00012438"/>
    </source>
</evidence>
<feature type="transmembrane region" description="Helical" evidence="4">
    <location>
        <begin position="139"/>
        <end position="158"/>
    </location>
</feature>
<dbReference type="InterPro" id="IPR003661">
    <property type="entry name" value="HisK_dim/P_dom"/>
</dbReference>
<dbReference type="PROSITE" id="PS50109">
    <property type="entry name" value="HIS_KIN"/>
    <property type="match status" value="1"/>
</dbReference>
<dbReference type="Gene3D" id="2.60.40.2380">
    <property type="match status" value="1"/>
</dbReference>
<evidence type="ECO:0000256" key="1">
    <source>
        <dbReference type="ARBA" id="ARBA00000085"/>
    </source>
</evidence>
<evidence type="ECO:0000256" key="3">
    <source>
        <dbReference type="ARBA" id="ARBA00022553"/>
    </source>
</evidence>
<name>A0ABY4AKD1_9BURK</name>
<reference evidence="6 7" key="1">
    <citation type="submission" date="2020-11" db="EMBL/GenBank/DDBJ databases">
        <title>Algicoccus daihaiensis sp.nov., isolated from Daihai Lake in Inner Mongolia.</title>
        <authorList>
            <person name="Kai J."/>
        </authorList>
    </citation>
    <scope>NUCLEOTIDE SEQUENCE [LARGE SCALE GENOMIC DNA]</scope>
    <source>
        <strain evidence="7">f23</strain>
    </source>
</reference>